<proteinExistence type="predicted"/>
<reference evidence="1" key="2">
    <citation type="journal article" date="2023" name="Int. J. Mol. Sci.">
        <title>De Novo Assembly and Annotation of 11 Diverse Shrub Willow (Salix) Genomes Reveals Novel Gene Organization in Sex-Linked Regions.</title>
        <authorList>
            <person name="Hyden B."/>
            <person name="Feng K."/>
            <person name="Yates T.B."/>
            <person name="Jawdy S."/>
            <person name="Cereghino C."/>
            <person name="Smart L.B."/>
            <person name="Muchero W."/>
        </authorList>
    </citation>
    <scope>NUCLEOTIDE SEQUENCE</scope>
    <source>
        <tissue evidence="1">Shoot tip</tissue>
    </source>
</reference>
<protein>
    <submittedName>
        <fullName evidence="1">Uncharacterized protein</fullName>
    </submittedName>
</protein>
<dbReference type="EMBL" id="JAPFFK010001314">
    <property type="protein sequence ID" value="KAJ6670053.1"/>
    <property type="molecule type" value="Genomic_DNA"/>
</dbReference>
<accession>A0A9Q0SAH0</accession>
<dbReference type="Proteomes" id="UP001151532">
    <property type="component" value="Unassembled WGS sequence"/>
</dbReference>
<dbReference type="AlphaFoldDB" id="A0A9Q0SAH0"/>
<evidence type="ECO:0000313" key="2">
    <source>
        <dbReference type="Proteomes" id="UP001151532"/>
    </source>
</evidence>
<evidence type="ECO:0000313" key="1">
    <source>
        <dbReference type="EMBL" id="KAJ6670053.1"/>
    </source>
</evidence>
<organism evidence="1 2">
    <name type="scientific">Salix purpurea</name>
    <name type="common">Purple osier willow</name>
    <dbReference type="NCBI Taxonomy" id="77065"/>
    <lineage>
        <taxon>Eukaryota</taxon>
        <taxon>Viridiplantae</taxon>
        <taxon>Streptophyta</taxon>
        <taxon>Embryophyta</taxon>
        <taxon>Tracheophyta</taxon>
        <taxon>Spermatophyta</taxon>
        <taxon>Magnoliopsida</taxon>
        <taxon>eudicotyledons</taxon>
        <taxon>Gunneridae</taxon>
        <taxon>Pentapetalae</taxon>
        <taxon>rosids</taxon>
        <taxon>fabids</taxon>
        <taxon>Malpighiales</taxon>
        <taxon>Salicaceae</taxon>
        <taxon>Saliceae</taxon>
        <taxon>Salix</taxon>
    </lineage>
</organism>
<comment type="caution">
    <text evidence="1">The sequence shown here is derived from an EMBL/GenBank/DDBJ whole genome shotgun (WGS) entry which is preliminary data.</text>
</comment>
<reference evidence="1" key="1">
    <citation type="submission" date="2022-11" db="EMBL/GenBank/DDBJ databases">
        <authorList>
            <person name="Hyden B.L."/>
            <person name="Feng K."/>
            <person name="Yates T."/>
            <person name="Jawdy S."/>
            <person name="Smart L.B."/>
            <person name="Muchero W."/>
        </authorList>
    </citation>
    <scope>NUCLEOTIDE SEQUENCE</scope>
    <source>
        <tissue evidence="1">Shoot tip</tissue>
    </source>
</reference>
<keyword evidence="2" id="KW-1185">Reference proteome</keyword>
<sequence length="83" mass="9433">MSKQVQFFFEATLFGSPQGKPTRRTSTRFILVCISWDGNKVAILEGSTIEKSSSSYLIFRFLLLCDVLDGVLIQDNSFYFLPL</sequence>
<name>A0A9Q0SAH0_SALPP</name>
<gene>
    <name evidence="1" type="ORF">OIU79_005496</name>
</gene>